<gene>
    <name evidence="1" type="ORF">BEK98_00175</name>
</gene>
<comment type="caution">
    <text evidence="1">The sequence shown here is derived from an EMBL/GenBank/DDBJ whole genome shotgun (WGS) entry which is preliminary data.</text>
</comment>
<dbReference type="Gene3D" id="3.30.565.10">
    <property type="entry name" value="Histidine kinase-like ATPase, C-terminal domain"/>
    <property type="match status" value="1"/>
</dbReference>
<sequence>MTPRHNDNIQPLPAPRSPCARELPMFLGDPPAYTPNLAVRTGLGSTPFAARRIPAATNCCYVARQFTRQTLRSWNLNGICDDTVQVASELVANAVRHGRVRILRPDSPQAAVWLALALRPHTLLCIVRDPSRRRPLLAFPAPMAERNRGLPIVNALSSTWGWTADTRARGKSVWARLSLPET</sequence>
<proteinExistence type="predicted"/>
<organism evidence="1 2">
    <name type="scientific">Streptomyces diastatochromogenes</name>
    <dbReference type="NCBI Taxonomy" id="42236"/>
    <lineage>
        <taxon>Bacteria</taxon>
        <taxon>Bacillati</taxon>
        <taxon>Actinomycetota</taxon>
        <taxon>Actinomycetes</taxon>
        <taxon>Kitasatosporales</taxon>
        <taxon>Streptomycetaceae</taxon>
        <taxon>Streptomyces</taxon>
    </lineage>
</organism>
<dbReference type="AlphaFoldDB" id="A0A233SY15"/>
<evidence type="ECO:0000313" key="2">
    <source>
        <dbReference type="Proteomes" id="UP000215483"/>
    </source>
</evidence>
<dbReference type="CDD" id="cd16936">
    <property type="entry name" value="HATPase_RsbW-like"/>
    <property type="match status" value="1"/>
</dbReference>
<dbReference type="Proteomes" id="UP000215483">
    <property type="component" value="Unassembled WGS sequence"/>
</dbReference>
<evidence type="ECO:0008006" key="3">
    <source>
        <dbReference type="Google" id="ProtNLM"/>
    </source>
</evidence>
<dbReference type="PANTHER" id="PTHR35526">
    <property type="entry name" value="ANTI-SIGMA-F FACTOR RSBW-RELATED"/>
    <property type="match status" value="1"/>
</dbReference>
<dbReference type="EMBL" id="MCGQ01000001">
    <property type="protein sequence ID" value="OXZ00526.1"/>
    <property type="molecule type" value="Genomic_DNA"/>
</dbReference>
<keyword evidence="2" id="KW-1185">Reference proteome</keyword>
<dbReference type="InterPro" id="IPR050267">
    <property type="entry name" value="Anti-sigma-factor_SerPK"/>
</dbReference>
<dbReference type="PANTHER" id="PTHR35526:SF3">
    <property type="entry name" value="ANTI-SIGMA-F FACTOR RSBW"/>
    <property type="match status" value="1"/>
</dbReference>
<protein>
    <recommendedName>
        <fullName evidence="3">Histidine kinase/HSP90-like ATPase domain-containing protein</fullName>
    </recommendedName>
</protein>
<reference evidence="1 2" key="1">
    <citation type="submission" date="2016-07" db="EMBL/GenBank/DDBJ databases">
        <title>Draft genome of Streptomyces diastatochromogenes.</title>
        <authorList>
            <person name="Podduturi R."/>
            <person name="Lukassen M.B."/>
            <person name="Clausen N."/>
            <person name="Nielsen J.L."/>
            <person name="Jorgensen N.O."/>
        </authorList>
    </citation>
    <scope>NUCLEOTIDE SEQUENCE [LARGE SCALE GENOMIC DNA]</scope>
    <source>
        <strain evidence="1 2">DSM 40608</strain>
    </source>
</reference>
<dbReference type="InterPro" id="IPR036890">
    <property type="entry name" value="HATPase_C_sf"/>
</dbReference>
<name>A0A233SY15_STRDA</name>
<evidence type="ECO:0000313" key="1">
    <source>
        <dbReference type="EMBL" id="OXZ00526.1"/>
    </source>
</evidence>
<accession>A0A233SY15</accession>